<name>A0ABS7BWB3_9BACL</name>
<dbReference type="PANTHER" id="PTHR15108">
    <property type="entry name" value="N-ACYLGLUCOSAMINE-2-EPIMERASE"/>
    <property type="match status" value="1"/>
</dbReference>
<evidence type="ECO:0000313" key="3">
    <source>
        <dbReference type="EMBL" id="MBW7452929.1"/>
    </source>
</evidence>
<dbReference type="Pfam" id="PF07221">
    <property type="entry name" value="GlcNAc_2-epim"/>
    <property type="match status" value="1"/>
</dbReference>
<dbReference type="Proteomes" id="UP001519887">
    <property type="component" value="Unassembled WGS sequence"/>
</dbReference>
<keyword evidence="4" id="KW-1185">Reference proteome</keyword>
<protein>
    <submittedName>
        <fullName evidence="3">AGE family epimerase/isomerase</fullName>
    </submittedName>
</protein>
<dbReference type="InterPro" id="IPR012341">
    <property type="entry name" value="6hp_glycosidase-like_sf"/>
</dbReference>
<organism evidence="3 4">
    <name type="scientific">Paenibacillus sepulcri</name>
    <dbReference type="NCBI Taxonomy" id="359917"/>
    <lineage>
        <taxon>Bacteria</taxon>
        <taxon>Bacillati</taxon>
        <taxon>Bacillota</taxon>
        <taxon>Bacilli</taxon>
        <taxon>Bacillales</taxon>
        <taxon>Paenibacillaceae</taxon>
        <taxon>Paenibacillus</taxon>
    </lineage>
</organism>
<gene>
    <name evidence="3" type="ORF">K0U00_02580</name>
</gene>
<evidence type="ECO:0000256" key="2">
    <source>
        <dbReference type="ARBA" id="ARBA00023235"/>
    </source>
</evidence>
<evidence type="ECO:0000313" key="4">
    <source>
        <dbReference type="Proteomes" id="UP001519887"/>
    </source>
</evidence>
<feature type="non-terminal residue" evidence="3">
    <location>
        <position position="1"/>
    </location>
</feature>
<sequence length="132" mass="14884">RVKVEALEMAKATLAEGVDADGALFNELHENGHLDDAKDWWPQAEAMVGFLNAYQLSSDVDYMEAAKRSWAFISSKVSDRKGGEWHWRVSREGVPDPSQSKINAWKCPYHNSRACFEVLERLQSLTKLSSLA</sequence>
<comment type="similarity">
    <text evidence="1">Belongs to the N-acylglucosamine 2-epimerase family.</text>
</comment>
<proteinExistence type="inferred from homology"/>
<evidence type="ECO:0000256" key="1">
    <source>
        <dbReference type="ARBA" id="ARBA00008558"/>
    </source>
</evidence>
<comment type="caution">
    <text evidence="3">The sequence shown here is derived from an EMBL/GenBank/DDBJ whole genome shotgun (WGS) entry which is preliminary data.</text>
</comment>
<dbReference type="InterPro" id="IPR008928">
    <property type="entry name" value="6-hairpin_glycosidase_sf"/>
</dbReference>
<dbReference type="EMBL" id="JAHZIK010000026">
    <property type="protein sequence ID" value="MBW7452929.1"/>
    <property type="molecule type" value="Genomic_DNA"/>
</dbReference>
<keyword evidence="2" id="KW-0413">Isomerase</keyword>
<dbReference type="InterPro" id="IPR010819">
    <property type="entry name" value="AGE/CE"/>
</dbReference>
<dbReference type="SUPFAM" id="SSF48208">
    <property type="entry name" value="Six-hairpin glycosidases"/>
    <property type="match status" value="1"/>
</dbReference>
<dbReference type="Gene3D" id="1.50.10.10">
    <property type="match status" value="1"/>
</dbReference>
<reference evidence="3 4" key="1">
    <citation type="submission" date="2021-07" db="EMBL/GenBank/DDBJ databases">
        <title>Paenibacillus radiodurans sp. nov., isolated from the southeastern edge of Tengger Desert.</title>
        <authorList>
            <person name="Zhang G."/>
        </authorList>
    </citation>
    <scope>NUCLEOTIDE SEQUENCE [LARGE SCALE GENOMIC DNA]</scope>
    <source>
        <strain evidence="3 4">CCM 7311</strain>
    </source>
</reference>
<accession>A0ABS7BWB3</accession>